<keyword evidence="11 12" id="KW-0472">Membrane</keyword>
<evidence type="ECO:0000256" key="12">
    <source>
        <dbReference type="SAM" id="Phobius"/>
    </source>
</evidence>
<reference evidence="15" key="1">
    <citation type="submission" date="2023-02" db="EMBL/GenBank/DDBJ databases">
        <title>Host association and intracellularity evolved multiple times independently in the Rickettsiales.</title>
        <authorList>
            <person name="Castelli M."/>
            <person name="Nardi T."/>
            <person name="Gammuto L."/>
            <person name="Bellinzona G."/>
            <person name="Sabaneyeva E."/>
            <person name="Potekhin A."/>
            <person name="Serra V."/>
            <person name="Petroni G."/>
            <person name="Sassera D."/>
        </authorList>
    </citation>
    <scope>NUCLEOTIDE SEQUENCE</scope>
    <source>
        <strain evidence="15">USBL-36I1</strain>
    </source>
</reference>
<dbReference type="EMBL" id="JARGYU010000002">
    <property type="protein sequence ID" value="MDZ5761280.1"/>
    <property type="molecule type" value="Genomic_DNA"/>
</dbReference>
<dbReference type="AlphaFoldDB" id="A0AAE5AH84"/>
<dbReference type="InterPro" id="IPR000540">
    <property type="entry name" value="Flag_MotA_CS"/>
</dbReference>
<keyword evidence="4" id="KW-1003">Cell membrane</keyword>
<evidence type="ECO:0000313" key="16">
    <source>
        <dbReference type="Proteomes" id="UP001289135"/>
    </source>
</evidence>
<evidence type="ECO:0000256" key="7">
    <source>
        <dbReference type="ARBA" id="ARBA00022779"/>
    </source>
</evidence>
<evidence type="ECO:0000256" key="10">
    <source>
        <dbReference type="ARBA" id="ARBA00023065"/>
    </source>
</evidence>
<dbReference type="PANTHER" id="PTHR30433:SF4">
    <property type="entry name" value="MOTILITY PROTEIN A"/>
    <property type="match status" value="1"/>
</dbReference>
<keyword evidence="9 12" id="KW-1133">Transmembrane helix</keyword>
<keyword evidence="6 12" id="KW-0812">Transmembrane</keyword>
<evidence type="ECO:0000256" key="4">
    <source>
        <dbReference type="ARBA" id="ARBA00022475"/>
    </source>
</evidence>
<dbReference type="PANTHER" id="PTHR30433">
    <property type="entry name" value="CHEMOTAXIS PROTEIN MOTA"/>
    <property type="match status" value="1"/>
</dbReference>
<dbReference type="GO" id="GO:1902600">
    <property type="term" value="P:proton transmembrane transport"/>
    <property type="evidence" value="ECO:0007669"/>
    <property type="project" value="UniProtKB-KW"/>
</dbReference>
<comment type="similarity">
    <text evidence="2">Belongs to the MotA family.</text>
</comment>
<name>A0AAE5AH84_9RICK</name>
<protein>
    <submittedName>
        <fullName evidence="15">Motility protein A</fullName>
    </submittedName>
</protein>
<evidence type="ECO:0000256" key="3">
    <source>
        <dbReference type="ARBA" id="ARBA00022448"/>
    </source>
</evidence>
<gene>
    <name evidence="15" type="ORF">Lyticum_00450</name>
</gene>
<dbReference type="RefSeq" id="WP_322498709.1">
    <property type="nucleotide sequence ID" value="NZ_JARGYU010000002.1"/>
</dbReference>
<dbReference type="GO" id="GO:0071978">
    <property type="term" value="P:bacterial-type flagellum-dependent swarming motility"/>
    <property type="evidence" value="ECO:0007669"/>
    <property type="project" value="InterPro"/>
</dbReference>
<keyword evidence="16" id="KW-1185">Reference proteome</keyword>
<keyword evidence="5" id="KW-0145">Chemotaxis</keyword>
<organism evidence="15 16">
    <name type="scientific">Lyticum sinuosum</name>
    <dbReference type="NCBI Taxonomy" id="1332059"/>
    <lineage>
        <taxon>Bacteria</taxon>
        <taxon>Pseudomonadati</taxon>
        <taxon>Pseudomonadota</taxon>
        <taxon>Alphaproteobacteria</taxon>
        <taxon>Rickettsiales</taxon>
        <taxon>Lyticum</taxon>
    </lineage>
</organism>
<keyword evidence="7" id="KW-0283">Flagellar rotation</keyword>
<dbReference type="InterPro" id="IPR002898">
    <property type="entry name" value="MotA_ExbB_proton_chnl"/>
</dbReference>
<keyword evidence="10" id="KW-0406">Ion transport</keyword>
<proteinExistence type="inferred from homology"/>
<feature type="transmembrane region" description="Helical" evidence="12">
    <location>
        <begin position="198"/>
        <end position="221"/>
    </location>
</feature>
<dbReference type="GO" id="GO:0005886">
    <property type="term" value="C:plasma membrane"/>
    <property type="evidence" value="ECO:0007669"/>
    <property type="project" value="UniProtKB-SubCell"/>
</dbReference>
<evidence type="ECO:0000256" key="9">
    <source>
        <dbReference type="ARBA" id="ARBA00022989"/>
    </source>
</evidence>
<feature type="domain" description="Motility protein A N-terminal" evidence="14">
    <location>
        <begin position="4"/>
        <end position="89"/>
    </location>
</feature>
<evidence type="ECO:0000256" key="6">
    <source>
        <dbReference type="ARBA" id="ARBA00022692"/>
    </source>
</evidence>
<accession>A0AAE5AH84</accession>
<dbReference type="Pfam" id="PF01618">
    <property type="entry name" value="MotA_ExbB"/>
    <property type="match status" value="1"/>
</dbReference>
<evidence type="ECO:0000256" key="5">
    <source>
        <dbReference type="ARBA" id="ARBA00022500"/>
    </source>
</evidence>
<comment type="caution">
    <text evidence="15">The sequence shown here is derived from an EMBL/GenBank/DDBJ whole genome shotgun (WGS) entry which is preliminary data.</text>
</comment>
<feature type="transmembrane region" description="Helical" evidence="12">
    <location>
        <begin position="35"/>
        <end position="54"/>
    </location>
</feature>
<comment type="subcellular location">
    <subcellularLocation>
        <location evidence="1">Cell membrane</location>
        <topology evidence="1">Multi-pass membrane protein</topology>
    </subcellularLocation>
</comment>
<evidence type="ECO:0000259" key="13">
    <source>
        <dbReference type="Pfam" id="PF01618"/>
    </source>
</evidence>
<dbReference type="InterPro" id="IPR047055">
    <property type="entry name" value="MotA-like"/>
</dbReference>
<keyword evidence="8" id="KW-0375">Hydrogen ion transport</keyword>
<dbReference type="PROSITE" id="PS01307">
    <property type="entry name" value="MOTA"/>
    <property type="match status" value="1"/>
</dbReference>
<keyword evidence="3" id="KW-0813">Transport</keyword>
<feature type="transmembrane region" description="Helical" evidence="12">
    <location>
        <begin position="172"/>
        <end position="192"/>
    </location>
</feature>
<dbReference type="Proteomes" id="UP001289135">
    <property type="component" value="Unassembled WGS sequence"/>
</dbReference>
<evidence type="ECO:0000259" key="14">
    <source>
        <dbReference type="Pfam" id="PF20560"/>
    </source>
</evidence>
<sequence>MPPIVGVILMVIVIIFSIFDPNGSSHNAFLHYKEYLIVIGMMLGYFFISNPILLQKELIKKIIFYSNKKNLSKESYTSLLMTLLDFLRFSQANTHQDIERHIENIADSPILKTNNLLIKNKLAQTFFCDYFRLIVIGFDNVYEIDYMMSDRINEIKTHNDRLSGVINKMADALPGIGLIAAILGMIIALSSAGDEAPILAAKIASAMVGTFLGIFMSYSIFSPLNNYLENVMDVEIKIIECLKAAILAYVKGHPPSICIEFARQVIPSYIQPSFHEIELAADRKK</sequence>
<evidence type="ECO:0000256" key="2">
    <source>
        <dbReference type="ARBA" id="ARBA00008038"/>
    </source>
</evidence>
<evidence type="ECO:0000256" key="1">
    <source>
        <dbReference type="ARBA" id="ARBA00004651"/>
    </source>
</evidence>
<dbReference type="GO" id="GO:0006935">
    <property type="term" value="P:chemotaxis"/>
    <property type="evidence" value="ECO:0007669"/>
    <property type="project" value="UniProtKB-KW"/>
</dbReference>
<evidence type="ECO:0000256" key="11">
    <source>
        <dbReference type="ARBA" id="ARBA00023136"/>
    </source>
</evidence>
<evidence type="ECO:0000256" key="8">
    <source>
        <dbReference type="ARBA" id="ARBA00022781"/>
    </source>
</evidence>
<dbReference type="InterPro" id="IPR046786">
    <property type="entry name" value="MotA_N"/>
</dbReference>
<dbReference type="Pfam" id="PF20560">
    <property type="entry name" value="MotA_N"/>
    <property type="match status" value="1"/>
</dbReference>
<evidence type="ECO:0000313" key="15">
    <source>
        <dbReference type="EMBL" id="MDZ5761280.1"/>
    </source>
</evidence>
<feature type="domain" description="MotA/TolQ/ExbB proton channel" evidence="13">
    <location>
        <begin position="140"/>
        <end position="240"/>
    </location>
</feature>